<dbReference type="AlphaFoldDB" id="A0A9P6N0J5"/>
<accession>A0A9P6N0J5</accession>
<dbReference type="Pfam" id="PF05653">
    <property type="entry name" value="Mg_trans_NIPA"/>
    <property type="match status" value="2"/>
</dbReference>
<keyword evidence="2 6" id="KW-0812">Transmembrane</keyword>
<feature type="compositionally biased region" description="Polar residues" evidence="5">
    <location>
        <begin position="456"/>
        <end position="487"/>
    </location>
</feature>
<feature type="region of interest" description="Disordered" evidence="5">
    <location>
        <begin position="347"/>
        <end position="373"/>
    </location>
</feature>
<evidence type="ECO:0000256" key="3">
    <source>
        <dbReference type="ARBA" id="ARBA00022989"/>
    </source>
</evidence>
<feature type="transmembrane region" description="Helical" evidence="6">
    <location>
        <begin position="171"/>
        <end position="191"/>
    </location>
</feature>
<evidence type="ECO:0000313" key="7">
    <source>
        <dbReference type="EMBL" id="KAG0019234.1"/>
    </source>
</evidence>
<protein>
    <recommendedName>
        <fullName evidence="9">DUF803-domain-containing protein</fullName>
    </recommendedName>
</protein>
<dbReference type="SUPFAM" id="SSF103481">
    <property type="entry name" value="Multidrug resistance efflux transporter EmrE"/>
    <property type="match status" value="1"/>
</dbReference>
<dbReference type="PANTHER" id="PTHR12570:SF65">
    <property type="entry name" value="MAGNESIUM TRANSPORTER NIPA9-RELATED"/>
    <property type="match status" value="1"/>
</dbReference>
<dbReference type="InterPro" id="IPR008521">
    <property type="entry name" value="Mg_trans_NIPA"/>
</dbReference>
<feature type="compositionally biased region" description="Polar residues" evidence="5">
    <location>
        <begin position="352"/>
        <end position="368"/>
    </location>
</feature>
<feature type="compositionally biased region" description="Low complexity" evidence="5">
    <location>
        <begin position="657"/>
        <end position="668"/>
    </location>
</feature>
<feature type="compositionally biased region" description="Polar residues" evidence="5">
    <location>
        <begin position="426"/>
        <end position="435"/>
    </location>
</feature>
<feature type="transmembrane region" description="Helical" evidence="6">
    <location>
        <begin position="224"/>
        <end position="245"/>
    </location>
</feature>
<reference evidence="7" key="1">
    <citation type="journal article" date="2020" name="Fungal Divers.">
        <title>Resolving the Mortierellaceae phylogeny through synthesis of multi-gene phylogenetics and phylogenomics.</title>
        <authorList>
            <person name="Vandepol N."/>
            <person name="Liber J."/>
            <person name="Desiro A."/>
            <person name="Na H."/>
            <person name="Kennedy M."/>
            <person name="Barry K."/>
            <person name="Grigoriev I.V."/>
            <person name="Miller A.N."/>
            <person name="O'Donnell K."/>
            <person name="Stajich J.E."/>
            <person name="Bonito G."/>
        </authorList>
    </citation>
    <scope>NUCLEOTIDE SEQUENCE</scope>
    <source>
        <strain evidence="7">NRRL 2769</strain>
    </source>
</reference>
<evidence type="ECO:0008006" key="9">
    <source>
        <dbReference type="Google" id="ProtNLM"/>
    </source>
</evidence>
<feature type="region of interest" description="Disordered" evidence="5">
    <location>
        <begin position="85"/>
        <end position="118"/>
    </location>
</feature>
<keyword evidence="3 6" id="KW-1133">Transmembrane helix</keyword>
<feature type="transmembrane region" description="Helical" evidence="6">
    <location>
        <begin position="200"/>
        <end position="218"/>
    </location>
</feature>
<evidence type="ECO:0000256" key="1">
    <source>
        <dbReference type="ARBA" id="ARBA00004141"/>
    </source>
</evidence>
<comment type="caution">
    <text evidence="7">The sequence shown here is derived from an EMBL/GenBank/DDBJ whole genome shotgun (WGS) entry which is preliminary data.</text>
</comment>
<organism evidence="7 8">
    <name type="scientific">Entomortierella chlamydospora</name>
    <dbReference type="NCBI Taxonomy" id="101097"/>
    <lineage>
        <taxon>Eukaryota</taxon>
        <taxon>Fungi</taxon>
        <taxon>Fungi incertae sedis</taxon>
        <taxon>Mucoromycota</taxon>
        <taxon>Mortierellomycotina</taxon>
        <taxon>Mortierellomycetes</taxon>
        <taxon>Mortierellales</taxon>
        <taxon>Mortierellaceae</taxon>
        <taxon>Entomortierella</taxon>
    </lineage>
</organism>
<keyword evidence="4 6" id="KW-0472">Membrane</keyword>
<evidence type="ECO:0000256" key="4">
    <source>
        <dbReference type="ARBA" id="ARBA00023136"/>
    </source>
</evidence>
<keyword evidence="8" id="KW-1185">Reference proteome</keyword>
<dbReference type="PANTHER" id="PTHR12570">
    <property type="match status" value="1"/>
</dbReference>
<dbReference type="GO" id="GO:0016020">
    <property type="term" value="C:membrane"/>
    <property type="evidence" value="ECO:0007669"/>
    <property type="project" value="UniProtKB-SubCell"/>
</dbReference>
<feature type="compositionally biased region" description="Polar residues" evidence="5">
    <location>
        <begin position="535"/>
        <end position="546"/>
    </location>
</feature>
<dbReference type="GO" id="GO:0015095">
    <property type="term" value="F:magnesium ion transmembrane transporter activity"/>
    <property type="evidence" value="ECO:0007669"/>
    <property type="project" value="InterPro"/>
</dbReference>
<proteinExistence type="predicted"/>
<feature type="region of interest" description="Disordered" evidence="5">
    <location>
        <begin position="420"/>
        <end position="495"/>
    </location>
</feature>
<sequence>MWPMDDFPEINILISVALNVQKYAHNQLHPTTEIDSKHHQTSLACVVEEDNTRSRNDTRRFQSLATIQSYDSEDEEGDIETAHVDTHSYQSSQCSRRSSIQSNLSNHNSDTSAQSDTITAPNRVGLDEFYSTDSASETEYLRSKAWWLGMMLMILGECGNFMAYGYAQASIIAPLGTVALVSNVILAPLMLKEPFRKRDLAGIVIAIIGTIVVVINSKENEIKQVIPTQFVLFTTSAIVGSGILYNDFDEMDFSKGFNFLTGCCMTFLGVYFITSKRDVDETVNPAIVASAEWALAPQTQFATIQHRPSLDSLAPTRAIYSVDNNRSGSLMEQGRIPVQSSGYVIPRPIRNGTVTESSGQNSTTPLLGSSSRHSASGSKDLSFITSSMHNALSAVGSAVGTHHTALLSLETMYGHTRKIEDRRGSEQSLSQNPAYSQRPPLGSRSSSVCSGVYPQYSLTTHPSSTSLVPTELNYGTSSQSLQTQFPRPNTGLATDPRYQVPYLQERSLSQDNSYKQLNKKISIPHLSKEQKEPKGTSSMKIKTSGTAGPRRRSDRHMFPSPSEQDFVTEVARSFDSISSTPKAAPKIFPGAILSASPPSHVAQGSEYAFQTLKSPVSASAYGNFDSYQNDSSRSNSAMSPVSDRSNSSLPPLPPSDSGPHPLIQQQQPFRKKKKRGGSVTCDSDSPGLPLQQTKHRQRSYEDDHKPYAHNQ</sequence>
<evidence type="ECO:0000256" key="5">
    <source>
        <dbReference type="SAM" id="MobiDB-lite"/>
    </source>
</evidence>
<evidence type="ECO:0000256" key="6">
    <source>
        <dbReference type="SAM" id="Phobius"/>
    </source>
</evidence>
<comment type="subcellular location">
    <subcellularLocation>
        <location evidence="1">Membrane</location>
        <topology evidence="1">Multi-pass membrane protein</topology>
    </subcellularLocation>
</comment>
<feature type="region of interest" description="Disordered" evidence="5">
    <location>
        <begin position="520"/>
        <end position="566"/>
    </location>
</feature>
<feature type="compositionally biased region" description="Polar residues" evidence="5">
    <location>
        <begin position="103"/>
        <end position="118"/>
    </location>
</feature>
<feature type="region of interest" description="Disordered" evidence="5">
    <location>
        <begin position="627"/>
        <end position="711"/>
    </location>
</feature>
<gene>
    <name evidence="7" type="ORF">BGZ80_006127</name>
</gene>
<evidence type="ECO:0000256" key="2">
    <source>
        <dbReference type="ARBA" id="ARBA00022692"/>
    </source>
</evidence>
<feature type="compositionally biased region" description="Low complexity" evidence="5">
    <location>
        <begin position="88"/>
        <end position="102"/>
    </location>
</feature>
<dbReference type="EMBL" id="JAAAID010000301">
    <property type="protein sequence ID" value="KAG0019234.1"/>
    <property type="molecule type" value="Genomic_DNA"/>
</dbReference>
<feature type="compositionally biased region" description="Basic and acidic residues" evidence="5">
    <location>
        <begin position="698"/>
        <end position="711"/>
    </location>
</feature>
<feature type="compositionally biased region" description="Polar residues" evidence="5">
    <location>
        <begin position="627"/>
        <end position="639"/>
    </location>
</feature>
<name>A0A9P6N0J5_9FUNG</name>
<feature type="transmembrane region" description="Helical" evidence="6">
    <location>
        <begin position="257"/>
        <end position="274"/>
    </location>
</feature>
<dbReference type="InterPro" id="IPR037185">
    <property type="entry name" value="EmrE-like"/>
</dbReference>
<dbReference type="Proteomes" id="UP000703661">
    <property type="component" value="Unassembled WGS sequence"/>
</dbReference>
<evidence type="ECO:0000313" key="8">
    <source>
        <dbReference type="Proteomes" id="UP000703661"/>
    </source>
</evidence>